<dbReference type="EMBL" id="JACCBW010000001">
    <property type="protein sequence ID" value="NYE35342.1"/>
    <property type="molecule type" value="Genomic_DNA"/>
</dbReference>
<evidence type="ECO:0000313" key="4">
    <source>
        <dbReference type="Proteomes" id="UP000549911"/>
    </source>
</evidence>
<reference evidence="3 4" key="2">
    <citation type="submission" date="2020-08" db="EMBL/GenBank/DDBJ databases">
        <title>The Agave Microbiome: Exploring the role of microbial communities in plant adaptations to desert environments.</title>
        <authorList>
            <person name="Partida-Martinez L.P."/>
        </authorList>
    </citation>
    <scope>NUCLEOTIDE SEQUENCE [LARGE SCALE GENOMIC DNA]</scope>
    <source>
        <strain evidence="3 4">AT2.17</strain>
    </source>
</reference>
<dbReference type="PROSITE" id="PS51257">
    <property type="entry name" value="PROKAR_LIPOPROTEIN"/>
    <property type="match status" value="1"/>
</dbReference>
<organism evidence="3 4">
    <name type="scientific">Nocardioides cavernae</name>
    <dbReference type="NCBI Taxonomy" id="1921566"/>
    <lineage>
        <taxon>Bacteria</taxon>
        <taxon>Bacillati</taxon>
        <taxon>Actinomycetota</taxon>
        <taxon>Actinomycetes</taxon>
        <taxon>Propionibacteriales</taxon>
        <taxon>Nocardioidaceae</taxon>
        <taxon>Nocardioides</taxon>
    </lineage>
</organism>
<evidence type="ECO:0008006" key="5">
    <source>
        <dbReference type="Google" id="ProtNLM"/>
    </source>
</evidence>
<evidence type="ECO:0000256" key="2">
    <source>
        <dbReference type="SAM" id="SignalP"/>
    </source>
</evidence>
<dbReference type="RefSeq" id="WP_179618009.1">
    <property type="nucleotide sequence ID" value="NZ_JACCBW010000001.1"/>
</dbReference>
<feature type="region of interest" description="Disordered" evidence="1">
    <location>
        <begin position="21"/>
        <end position="49"/>
    </location>
</feature>
<dbReference type="Proteomes" id="UP000549911">
    <property type="component" value="Unassembled WGS sequence"/>
</dbReference>
<protein>
    <recommendedName>
        <fullName evidence="5">ABC transporter</fullName>
    </recommendedName>
</protein>
<dbReference type="AlphaFoldDB" id="A0A7Y9GZW0"/>
<sequence>MKPRTALPIAVAALALTACSHDTGPAEEQDRASSASSSSGGSPDDHGEIAGAEEVAEPPLHLLTVDRAGAVGMLDLVDGAAQELGRVAAPAAAATDGRYAFVTTDDGLEVVDSGMWTWDHGDHFHYYRSDPGLLGTVTGDGAPEVTPGPLSTAGGTGVFFRGSGEAVLLDNKALADGDVRERWRLDVGRHDGIVAPLGDGAVVTVPDDAGRASTVRQHDGDGDVVAGSAERCTDPRGALTTAVGLVIGCAEGALLWTEQEEQWVAERIAYPRGTAAPQASDLRTREGRPTVAGLAGPSGIWLLDTRERAWQLLDAGTRLQQVVAADDEDGHVVALDRTGRVRIYLAGSGEQVAASEPLLTSGPGSRPSFDGVELVVDDQRAYVNDPVGSRVLELDYADGARVARELSTPTAPDVFAEVGR</sequence>
<keyword evidence="2" id="KW-0732">Signal</keyword>
<feature type="chain" id="PRO_5038930847" description="ABC transporter" evidence="2">
    <location>
        <begin position="21"/>
        <end position="420"/>
    </location>
</feature>
<keyword evidence="4" id="KW-1185">Reference proteome</keyword>
<name>A0A7Y9GZW0_9ACTN</name>
<feature type="compositionally biased region" description="Low complexity" evidence="1">
    <location>
        <begin position="32"/>
        <end position="42"/>
    </location>
</feature>
<feature type="signal peptide" evidence="2">
    <location>
        <begin position="1"/>
        <end position="20"/>
    </location>
</feature>
<gene>
    <name evidence="3" type="ORF">F4692_000446</name>
</gene>
<accession>A0A7Y9GZW0</accession>
<evidence type="ECO:0000313" key="3">
    <source>
        <dbReference type="EMBL" id="NYE35342.1"/>
    </source>
</evidence>
<evidence type="ECO:0000256" key="1">
    <source>
        <dbReference type="SAM" id="MobiDB-lite"/>
    </source>
</evidence>
<comment type="caution">
    <text evidence="3">The sequence shown here is derived from an EMBL/GenBank/DDBJ whole genome shotgun (WGS) entry which is preliminary data.</text>
</comment>
<reference evidence="3 4" key="1">
    <citation type="submission" date="2020-07" db="EMBL/GenBank/DDBJ databases">
        <authorList>
            <person name="Partida-Martinez L."/>
            <person name="Huntemann M."/>
            <person name="Clum A."/>
            <person name="Wang J."/>
            <person name="Palaniappan K."/>
            <person name="Ritter S."/>
            <person name="Chen I.-M."/>
            <person name="Stamatis D."/>
            <person name="Reddy T."/>
            <person name="O'Malley R."/>
            <person name="Daum C."/>
            <person name="Shapiro N."/>
            <person name="Ivanova N."/>
            <person name="Kyrpides N."/>
            <person name="Woyke T."/>
        </authorList>
    </citation>
    <scope>NUCLEOTIDE SEQUENCE [LARGE SCALE GENOMIC DNA]</scope>
    <source>
        <strain evidence="3 4">AT2.17</strain>
    </source>
</reference>
<proteinExistence type="predicted"/>